<name>A0A7W9KRC1_9PSEU</name>
<dbReference type="EMBL" id="JACHIR010000002">
    <property type="protein sequence ID" value="MBB5897207.1"/>
    <property type="molecule type" value="Genomic_DNA"/>
</dbReference>
<dbReference type="PANTHER" id="PTHR43591">
    <property type="entry name" value="METHYLTRANSFERASE"/>
    <property type="match status" value="1"/>
</dbReference>
<dbReference type="RefSeq" id="WP_184869658.1">
    <property type="nucleotide sequence ID" value="NZ_JACHIR010000002.1"/>
</dbReference>
<dbReference type="Pfam" id="PF08241">
    <property type="entry name" value="Methyltransf_11"/>
    <property type="match status" value="1"/>
</dbReference>
<dbReference type="PANTHER" id="PTHR43591:SF24">
    <property type="entry name" value="2-METHOXY-6-POLYPRENYL-1,4-BENZOQUINOL METHYLASE, MITOCHONDRIAL"/>
    <property type="match status" value="1"/>
</dbReference>
<evidence type="ECO:0000259" key="1">
    <source>
        <dbReference type="Pfam" id="PF08241"/>
    </source>
</evidence>
<protein>
    <submittedName>
        <fullName evidence="2">SAM-dependent methyltransferase</fullName>
    </submittedName>
</protein>
<sequence length="257" mass="29260">MTTEQLPEHVRANREYWDGMADRWVTAGERAWRDNEVTWGVFHAPQSEVPLLPNDVSGMDVIELGCGTGYVSSWLARRGAKPVGIDNSEKQLRTARRLQHEHGVEFPLLHGNAEHVPYPDESFDLAVSEYGAAIWCDPYVWIPEAARLLRPGGRLAFLGNSVVSMLCAPDDENEKSTERMLRSQRDMHRFAWDDGGVEFHLSHGDMIRLLRASGFEVEDLIEIYAPEDAPDSFFHYAPAGWSRQWPVEEVWKARKVS</sequence>
<organism evidence="2 3">
    <name type="scientific">Kutzneria kofuensis</name>
    <dbReference type="NCBI Taxonomy" id="103725"/>
    <lineage>
        <taxon>Bacteria</taxon>
        <taxon>Bacillati</taxon>
        <taxon>Actinomycetota</taxon>
        <taxon>Actinomycetes</taxon>
        <taxon>Pseudonocardiales</taxon>
        <taxon>Pseudonocardiaceae</taxon>
        <taxon>Kutzneria</taxon>
    </lineage>
</organism>
<feature type="domain" description="Methyltransferase type 11" evidence="1">
    <location>
        <begin position="63"/>
        <end position="157"/>
    </location>
</feature>
<accession>A0A7W9KRC1</accession>
<dbReference type="GO" id="GO:0032259">
    <property type="term" value="P:methylation"/>
    <property type="evidence" value="ECO:0007669"/>
    <property type="project" value="UniProtKB-KW"/>
</dbReference>
<dbReference type="GO" id="GO:0008757">
    <property type="term" value="F:S-adenosylmethionine-dependent methyltransferase activity"/>
    <property type="evidence" value="ECO:0007669"/>
    <property type="project" value="InterPro"/>
</dbReference>
<keyword evidence="2" id="KW-0489">Methyltransferase</keyword>
<evidence type="ECO:0000313" key="3">
    <source>
        <dbReference type="Proteomes" id="UP000585638"/>
    </source>
</evidence>
<proteinExistence type="predicted"/>
<dbReference type="SUPFAM" id="SSF53335">
    <property type="entry name" value="S-adenosyl-L-methionine-dependent methyltransferases"/>
    <property type="match status" value="1"/>
</dbReference>
<comment type="caution">
    <text evidence="2">The sequence shown here is derived from an EMBL/GenBank/DDBJ whole genome shotgun (WGS) entry which is preliminary data.</text>
</comment>
<keyword evidence="3" id="KW-1185">Reference proteome</keyword>
<dbReference type="InterPro" id="IPR029063">
    <property type="entry name" value="SAM-dependent_MTases_sf"/>
</dbReference>
<keyword evidence="2" id="KW-0808">Transferase</keyword>
<evidence type="ECO:0000313" key="2">
    <source>
        <dbReference type="EMBL" id="MBB5897207.1"/>
    </source>
</evidence>
<dbReference type="InterPro" id="IPR013216">
    <property type="entry name" value="Methyltransf_11"/>
</dbReference>
<dbReference type="Proteomes" id="UP000585638">
    <property type="component" value="Unassembled WGS sequence"/>
</dbReference>
<dbReference type="CDD" id="cd02440">
    <property type="entry name" value="AdoMet_MTases"/>
    <property type="match status" value="1"/>
</dbReference>
<reference evidence="2 3" key="1">
    <citation type="submission" date="2020-08" db="EMBL/GenBank/DDBJ databases">
        <title>Sequencing the genomes of 1000 actinobacteria strains.</title>
        <authorList>
            <person name="Klenk H.-P."/>
        </authorList>
    </citation>
    <scope>NUCLEOTIDE SEQUENCE [LARGE SCALE GENOMIC DNA]</scope>
    <source>
        <strain evidence="2 3">DSM 43851</strain>
    </source>
</reference>
<gene>
    <name evidence="2" type="ORF">BJ998_008466</name>
</gene>
<dbReference type="Gene3D" id="3.40.50.150">
    <property type="entry name" value="Vaccinia Virus protein VP39"/>
    <property type="match status" value="1"/>
</dbReference>
<dbReference type="AlphaFoldDB" id="A0A7W9KRC1"/>